<dbReference type="EMBL" id="SNYC01000009">
    <property type="protein sequence ID" value="TDQ06474.1"/>
    <property type="molecule type" value="Genomic_DNA"/>
</dbReference>
<comment type="caution">
    <text evidence="3">The sequence shown here is derived from an EMBL/GenBank/DDBJ whole genome shotgun (WGS) entry which is preliminary data.</text>
</comment>
<organism evidence="3 4">
    <name type="scientific">Pedobacter metabolipauper</name>
    <dbReference type="NCBI Taxonomy" id="425513"/>
    <lineage>
        <taxon>Bacteria</taxon>
        <taxon>Pseudomonadati</taxon>
        <taxon>Bacteroidota</taxon>
        <taxon>Sphingobacteriia</taxon>
        <taxon>Sphingobacteriales</taxon>
        <taxon>Sphingobacteriaceae</taxon>
        <taxon>Pedobacter</taxon>
    </lineage>
</organism>
<dbReference type="PROSITE" id="PS50110">
    <property type="entry name" value="RESPONSE_REGULATORY"/>
    <property type="match status" value="1"/>
</dbReference>
<dbReference type="AlphaFoldDB" id="A0A4R6SQG2"/>
<dbReference type="RefSeq" id="WP_133578329.1">
    <property type="nucleotide sequence ID" value="NZ_SNYC01000009.1"/>
</dbReference>
<dbReference type="Proteomes" id="UP000295620">
    <property type="component" value="Unassembled WGS sequence"/>
</dbReference>
<dbReference type="PANTHER" id="PTHR44520:SF2">
    <property type="entry name" value="RESPONSE REGULATOR RCP1"/>
    <property type="match status" value="1"/>
</dbReference>
<name>A0A4R6SQG2_9SPHI</name>
<evidence type="ECO:0000256" key="1">
    <source>
        <dbReference type="PROSITE-ProRule" id="PRU00169"/>
    </source>
</evidence>
<dbReference type="SMART" id="SM00448">
    <property type="entry name" value="REC"/>
    <property type="match status" value="1"/>
</dbReference>
<feature type="modified residue" description="4-aspartylphosphate" evidence="1">
    <location>
        <position position="64"/>
    </location>
</feature>
<dbReference type="InterPro" id="IPR052893">
    <property type="entry name" value="TCS_response_regulator"/>
</dbReference>
<accession>A0A4R6SQG2</accession>
<keyword evidence="1" id="KW-0597">Phosphoprotein</keyword>
<reference evidence="3 4" key="1">
    <citation type="submission" date="2019-03" db="EMBL/GenBank/DDBJ databases">
        <title>Genomic Encyclopedia of Archaeal and Bacterial Type Strains, Phase II (KMG-II): from individual species to whole genera.</title>
        <authorList>
            <person name="Goeker M."/>
        </authorList>
    </citation>
    <scope>NUCLEOTIDE SEQUENCE [LARGE SCALE GENOMIC DNA]</scope>
    <source>
        <strain evidence="3 4">DSM 19035</strain>
    </source>
</reference>
<dbReference type="Gene3D" id="3.40.50.2300">
    <property type="match status" value="1"/>
</dbReference>
<evidence type="ECO:0000313" key="3">
    <source>
        <dbReference type="EMBL" id="TDQ06474.1"/>
    </source>
</evidence>
<protein>
    <submittedName>
        <fullName evidence="3">Response regulator receiver domain-containing protein</fullName>
    </submittedName>
</protein>
<dbReference type="Pfam" id="PF00072">
    <property type="entry name" value="Response_reg"/>
    <property type="match status" value="1"/>
</dbReference>
<dbReference type="OrthoDB" id="1121174at2"/>
<dbReference type="InterPro" id="IPR001789">
    <property type="entry name" value="Sig_transdc_resp-reg_receiver"/>
</dbReference>
<dbReference type="PANTHER" id="PTHR44520">
    <property type="entry name" value="RESPONSE REGULATOR RCP1-RELATED"/>
    <property type="match status" value="1"/>
</dbReference>
<feature type="domain" description="Response regulatory" evidence="2">
    <location>
        <begin position="7"/>
        <end position="134"/>
    </location>
</feature>
<gene>
    <name evidence="3" type="ORF">ATK78_4544</name>
</gene>
<keyword evidence="4" id="KW-1185">Reference proteome</keyword>
<evidence type="ECO:0000313" key="4">
    <source>
        <dbReference type="Proteomes" id="UP000295620"/>
    </source>
</evidence>
<sequence>MLSKPRKVMLIDDNEVDLKINSKIITISKLFDEIIVCKSGEDGLSYLSEHTDDPNNLPDFILLDIQMPEMDGFEFLEIYKNFPDPVKEKCIIAILSSTLDFGDIKKAEANPLVIKLLRKPLFPKELEELLRKYFIL</sequence>
<dbReference type="GO" id="GO:0000160">
    <property type="term" value="P:phosphorelay signal transduction system"/>
    <property type="evidence" value="ECO:0007669"/>
    <property type="project" value="InterPro"/>
</dbReference>
<evidence type="ECO:0000259" key="2">
    <source>
        <dbReference type="PROSITE" id="PS50110"/>
    </source>
</evidence>
<dbReference type="InterPro" id="IPR011006">
    <property type="entry name" value="CheY-like_superfamily"/>
</dbReference>
<proteinExistence type="predicted"/>
<dbReference type="SUPFAM" id="SSF52172">
    <property type="entry name" value="CheY-like"/>
    <property type="match status" value="1"/>
</dbReference>